<feature type="domain" description="Glycosyl transferase family 1" evidence="2">
    <location>
        <begin position="165"/>
        <end position="332"/>
    </location>
</feature>
<dbReference type="SUPFAM" id="SSF53756">
    <property type="entry name" value="UDP-Glycosyltransferase/glycogen phosphorylase"/>
    <property type="match status" value="1"/>
</dbReference>
<proteinExistence type="predicted"/>
<accession>A0A1D3L2I4</accession>
<protein>
    <submittedName>
        <fullName evidence="4">Putative glycosyltransferase MJ1607</fullName>
        <ecNumber evidence="4">2.4.-.-</ecNumber>
    </submittedName>
</protein>
<dbReference type="CDD" id="cd03809">
    <property type="entry name" value="GT4_MtfB-like"/>
    <property type="match status" value="1"/>
</dbReference>
<dbReference type="Proteomes" id="UP000094707">
    <property type="component" value="Chromosome I"/>
</dbReference>
<organism evidence="4 5">
    <name type="scientific">Methanobacterium congolense</name>
    <dbReference type="NCBI Taxonomy" id="118062"/>
    <lineage>
        <taxon>Archaea</taxon>
        <taxon>Methanobacteriati</taxon>
        <taxon>Methanobacteriota</taxon>
        <taxon>Methanomada group</taxon>
        <taxon>Methanobacteria</taxon>
        <taxon>Methanobacteriales</taxon>
        <taxon>Methanobacteriaceae</taxon>
        <taxon>Methanobacterium</taxon>
    </lineage>
</organism>
<dbReference type="FunFam" id="3.40.50.2000:FF:000119">
    <property type="entry name" value="Glycosyl transferase group 1"/>
    <property type="match status" value="1"/>
</dbReference>
<dbReference type="PANTHER" id="PTHR46401">
    <property type="entry name" value="GLYCOSYLTRANSFERASE WBBK-RELATED"/>
    <property type="match status" value="1"/>
</dbReference>
<dbReference type="Pfam" id="PF00534">
    <property type="entry name" value="Glycos_transf_1"/>
    <property type="match status" value="1"/>
</dbReference>
<dbReference type="EC" id="2.4.-.-" evidence="4"/>
<feature type="domain" description="Glycosyltransferase subfamily 4-like N-terminal" evidence="3">
    <location>
        <begin position="117"/>
        <end position="155"/>
    </location>
</feature>
<dbReference type="GeneID" id="30412064"/>
<dbReference type="EMBL" id="LT607756">
    <property type="protein sequence ID" value="SCG85778.1"/>
    <property type="molecule type" value="Genomic_DNA"/>
</dbReference>
<name>A0A1D3L2I4_9EURY</name>
<evidence type="ECO:0000256" key="1">
    <source>
        <dbReference type="ARBA" id="ARBA00022679"/>
    </source>
</evidence>
<dbReference type="RefSeq" id="WP_071906904.1">
    <property type="nucleotide sequence ID" value="NZ_LT607756.1"/>
</dbReference>
<gene>
    <name evidence="4" type="ORF">MCBB_1220</name>
</gene>
<evidence type="ECO:0000259" key="3">
    <source>
        <dbReference type="Pfam" id="PF13439"/>
    </source>
</evidence>
<evidence type="ECO:0000313" key="4">
    <source>
        <dbReference type="EMBL" id="SCG85778.1"/>
    </source>
</evidence>
<dbReference type="OrthoDB" id="132546at2157"/>
<sequence>MEVDYINGAKKEEMCGVSKYQFEIHKRLKNLKLNKIEYNSGSFIVKNINVFNVFKLYVLYPLLIKLKVNKGNIKHITSQNLAYILKFMKLDKCIITCYDLIPLVYEKGFSSDINLNGLKKADRIITISEFSKNEIIKYVGYPKDKIDVVYPAVDHKIYTKSRGKKILKNLNIPQDSRIILYVGSEQPRQNVPNVIKAFSKLKKQISDIKLVKIGRPQFYGAREEILGLVDDLNLNRDVFFIDYVSEEDLPRWYNAADVLVYPCEYAGFGLPPLEAMACGTPVITSNTTSLPEVVGDAGIMINPQDIELMADMMYKVLTDSELSEELSKKGIERSKRFNWDNAAKETLRVYGMFE</sequence>
<keyword evidence="1 4" id="KW-0808">Transferase</keyword>
<dbReference type="Gene3D" id="3.40.50.2000">
    <property type="entry name" value="Glycogen Phosphorylase B"/>
    <property type="match status" value="2"/>
</dbReference>
<dbReference type="Pfam" id="PF13439">
    <property type="entry name" value="Glyco_transf_4"/>
    <property type="match status" value="1"/>
</dbReference>
<evidence type="ECO:0000259" key="2">
    <source>
        <dbReference type="Pfam" id="PF00534"/>
    </source>
</evidence>
<dbReference type="STRING" id="118062.MCBB_1220"/>
<dbReference type="PATRIC" id="fig|129848.4.peg.1234"/>
<dbReference type="PANTHER" id="PTHR46401:SF2">
    <property type="entry name" value="GLYCOSYLTRANSFERASE WBBK-RELATED"/>
    <property type="match status" value="1"/>
</dbReference>
<evidence type="ECO:0000313" key="5">
    <source>
        <dbReference type="Proteomes" id="UP000094707"/>
    </source>
</evidence>
<keyword evidence="5" id="KW-1185">Reference proteome</keyword>
<reference evidence="4 5" key="1">
    <citation type="submission" date="2016-08" db="EMBL/GenBank/DDBJ databases">
        <authorList>
            <person name="Seilhamer J.J."/>
        </authorList>
    </citation>
    <scope>NUCLEOTIDE SEQUENCE [LARGE SCALE GENOMIC DNA]</scope>
    <source>
        <strain evidence="4">Buetzberg</strain>
    </source>
</reference>
<keyword evidence="4" id="KW-0328">Glycosyltransferase</keyword>
<dbReference type="InterPro" id="IPR001296">
    <property type="entry name" value="Glyco_trans_1"/>
</dbReference>
<dbReference type="KEGG" id="mcub:MCBB_1220"/>
<dbReference type="GO" id="GO:0016757">
    <property type="term" value="F:glycosyltransferase activity"/>
    <property type="evidence" value="ECO:0007669"/>
    <property type="project" value="UniProtKB-KW"/>
</dbReference>
<dbReference type="InterPro" id="IPR028098">
    <property type="entry name" value="Glyco_trans_4-like_N"/>
</dbReference>
<dbReference type="AlphaFoldDB" id="A0A1D3L2I4"/>